<keyword evidence="2" id="KW-1185">Reference proteome</keyword>
<accession>A0A5S9IHP3</accession>
<dbReference type="EMBL" id="AP019860">
    <property type="protein sequence ID" value="BBM82008.1"/>
    <property type="molecule type" value="Genomic_DNA"/>
</dbReference>
<proteinExistence type="predicted"/>
<dbReference type="Proteomes" id="UP000326354">
    <property type="component" value="Chromosome"/>
</dbReference>
<dbReference type="AlphaFoldDB" id="A0A5S9IHP3"/>
<gene>
    <name evidence="1" type="ORF">UABAM_00351</name>
</gene>
<evidence type="ECO:0000313" key="1">
    <source>
        <dbReference type="EMBL" id="BBM82008.1"/>
    </source>
</evidence>
<evidence type="ECO:0000313" key="2">
    <source>
        <dbReference type="Proteomes" id="UP000326354"/>
    </source>
</evidence>
<sequence length="46" mass="5511">MVLQDKCEWYTVDTIWISNGNKNATARVEFKLRFAKDDKKESKHEH</sequence>
<protein>
    <submittedName>
        <fullName evidence="1">Uncharacterized protein</fullName>
    </submittedName>
</protein>
<reference evidence="1 2" key="1">
    <citation type="submission" date="2019-08" db="EMBL/GenBank/DDBJ databases">
        <title>Complete genome sequence of Candidatus Uab amorphum.</title>
        <authorList>
            <person name="Shiratori T."/>
            <person name="Suzuki S."/>
            <person name="Kakizawa Y."/>
            <person name="Ishida K."/>
        </authorList>
    </citation>
    <scope>NUCLEOTIDE SEQUENCE [LARGE SCALE GENOMIC DNA]</scope>
    <source>
        <strain evidence="1 2">SRT547</strain>
    </source>
</reference>
<name>A0A5S9IHP3_UABAM</name>
<organism evidence="1 2">
    <name type="scientific">Uabimicrobium amorphum</name>
    <dbReference type="NCBI Taxonomy" id="2596890"/>
    <lineage>
        <taxon>Bacteria</taxon>
        <taxon>Pseudomonadati</taxon>
        <taxon>Planctomycetota</taxon>
        <taxon>Candidatus Uabimicrobiia</taxon>
        <taxon>Candidatus Uabimicrobiales</taxon>
        <taxon>Candidatus Uabimicrobiaceae</taxon>
        <taxon>Candidatus Uabimicrobium</taxon>
    </lineage>
</organism>
<dbReference type="KEGG" id="uam:UABAM_00351"/>